<dbReference type="Gene3D" id="3.10.129.10">
    <property type="entry name" value="Hotdog Thioesterase"/>
    <property type="match status" value="1"/>
</dbReference>
<dbReference type="InterPro" id="IPR052342">
    <property type="entry name" value="MCH/BMMD"/>
</dbReference>
<dbReference type="SUPFAM" id="SSF54637">
    <property type="entry name" value="Thioesterase/thiol ester dehydrase-isomerase"/>
    <property type="match status" value="1"/>
</dbReference>
<evidence type="ECO:0000313" key="2">
    <source>
        <dbReference type="EMBL" id="MDQ0317381.1"/>
    </source>
</evidence>
<feature type="domain" description="MaoC-like" evidence="1">
    <location>
        <begin position="33"/>
        <end position="129"/>
    </location>
</feature>
<evidence type="ECO:0000313" key="3">
    <source>
        <dbReference type="Proteomes" id="UP001229244"/>
    </source>
</evidence>
<gene>
    <name evidence="2" type="ORF">J2S73_003865</name>
</gene>
<evidence type="ECO:0000259" key="1">
    <source>
        <dbReference type="Pfam" id="PF01575"/>
    </source>
</evidence>
<keyword evidence="3" id="KW-1185">Reference proteome</keyword>
<dbReference type="RefSeq" id="WP_306887297.1">
    <property type="nucleotide sequence ID" value="NZ_JAUSUL010000005.1"/>
</dbReference>
<dbReference type="PANTHER" id="PTHR43664:SF1">
    <property type="entry name" value="BETA-METHYLMALYL-COA DEHYDRATASE"/>
    <property type="match status" value="1"/>
</dbReference>
<proteinExistence type="predicted"/>
<reference evidence="2" key="1">
    <citation type="submission" date="2023-07" db="EMBL/GenBank/DDBJ databases">
        <title>Genomic Encyclopedia of Type Strains, Phase IV (KMG-IV): sequencing the most valuable type-strain genomes for metagenomic binning, comparative biology and taxonomic classification.</title>
        <authorList>
            <person name="Goeker M."/>
        </authorList>
    </citation>
    <scope>NUCLEOTIDE SEQUENCE</scope>
    <source>
        <strain evidence="2">DSM 21202</strain>
    </source>
</reference>
<dbReference type="InterPro" id="IPR029069">
    <property type="entry name" value="HotDog_dom_sf"/>
</dbReference>
<organism evidence="2 3">
    <name type="scientific">Amorphus orientalis</name>
    <dbReference type="NCBI Taxonomy" id="649198"/>
    <lineage>
        <taxon>Bacteria</taxon>
        <taxon>Pseudomonadati</taxon>
        <taxon>Pseudomonadota</taxon>
        <taxon>Alphaproteobacteria</taxon>
        <taxon>Hyphomicrobiales</taxon>
        <taxon>Amorphaceae</taxon>
        <taxon>Amorphus</taxon>
    </lineage>
</organism>
<comment type="caution">
    <text evidence="2">The sequence shown here is derived from an EMBL/GenBank/DDBJ whole genome shotgun (WGS) entry which is preliminary data.</text>
</comment>
<dbReference type="InterPro" id="IPR002539">
    <property type="entry name" value="MaoC-like_dom"/>
</dbReference>
<accession>A0AAE4ATK6</accession>
<dbReference type="Proteomes" id="UP001229244">
    <property type="component" value="Unassembled WGS sequence"/>
</dbReference>
<name>A0AAE4ATK6_9HYPH</name>
<dbReference type="EMBL" id="JAUSUL010000005">
    <property type="protein sequence ID" value="MDQ0317381.1"/>
    <property type="molecule type" value="Genomic_DNA"/>
</dbReference>
<dbReference type="PANTHER" id="PTHR43664">
    <property type="entry name" value="MONOAMINE OXIDASE-RELATED"/>
    <property type="match status" value="1"/>
</dbReference>
<dbReference type="AlphaFoldDB" id="A0AAE4ATK6"/>
<dbReference type="Pfam" id="PF01575">
    <property type="entry name" value="MaoC_dehydratas"/>
    <property type="match status" value="1"/>
</dbReference>
<sequence>MAAADAIRAQRDNDAAHAPAPRYFEDLADGQRLPPLSVTLTEDDIIAFGRAYDPQPFHISSDEAGSSIFGELVASGIHTVALCTRLVVEGQHGLVVLSGLGLDAVSFTNPVRAGDTLAVEAWWSDLKRSASKPDRGFARLNCRVRNQDGVIVADYAYRYLIASKP</sequence>
<protein>
    <submittedName>
        <fullName evidence="2">Acyl dehydratase</fullName>
    </submittedName>
</protein>